<reference evidence="3" key="1">
    <citation type="journal article" date="2019" name="Int. J. Syst. Evol. Microbiol.">
        <title>The Global Catalogue of Microorganisms (GCM) 10K type strain sequencing project: providing services to taxonomists for standard genome sequencing and annotation.</title>
        <authorList>
            <consortium name="The Broad Institute Genomics Platform"/>
            <consortium name="The Broad Institute Genome Sequencing Center for Infectious Disease"/>
            <person name="Wu L."/>
            <person name="Ma J."/>
        </authorList>
    </citation>
    <scope>NUCLEOTIDE SEQUENCE [LARGE SCALE GENOMIC DNA]</scope>
    <source>
        <strain evidence="3">JCM 17458</strain>
    </source>
</reference>
<evidence type="ECO:0000313" key="3">
    <source>
        <dbReference type="Proteomes" id="UP001501586"/>
    </source>
</evidence>
<comment type="caution">
    <text evidence="2">The sequence shown here is derived from an EMBL/GenBank/DDBJ whole genome shotgun (WGS) entry which is preliminary data.</text>
</comment>
<feature type="region of interest" description="Disordered" evidence="1">
    <location>
        <begin position="58"/>
        <end position="90"/>
    </location>
</feature>
<evidence type="ECO:0000256" key="1">
    <source>
        <dbReference type="SAM" id="MobiDB-lite"/>
    </source>
</evidence>
<proteinExistence type="predicted"/>
<dbReference type="Proteomes" id="UP001501586">
    <property type="component" value="Unassembled WGS sequence"/>
</dbReference>
<name>A0ABP8EF47_9MICO</name>
<dbReference type="EMBL" id="BAABAZ010000002">
    <property type="protein sequence ID" value="GAA4282496.1"/>
    <property type="molecule type" value="Genomic_DNA"/>
</dbReference>
<keyword evidence="3" id="KW-1185">Reference proteome</keyword>
<protein>
    <submittedName>
        <fullName evidence="2">Uncharacterized protein</fullName>
    </submittedName>
</protein>
<gene>
    <name evidence="2" type="ORF">GCM10022261_00270</name>
</gene>
<sequence>MRHDSTFTTRGVESVDVDWAGIARAARELGGEGSNVLLLKLRSDVDVAVLDDAIPDLLEGPENGGWTQTPRQDPLRGRLRRRQPDPGILG</sequence>
<evidence type="ECO:0000313" key="2">
    <source>
        <dbReference type="EMBL" id="GAA4282496.1"/>
    </source>
</evidence>
<organism evidence="2 3">
    <name type="scientific">Brevibacterium daeguense</name>
    <dbReference type="NCBI Taxonomy" id="909936"/>
    <lineage>
        <taxon>Bacteria</taxon>
        <taxon>Bacillati</taxon>
        <taxon>Actinomycetota</taxon>
        <taxon>Actinomycetes</taxon>
        <taxon>Micrococcales</taxon>
        <taxon>Brevibacteriaceae</taxon>
        <taxon>Brevibacterium</taxon>
    </lineage>
</organism>
<accession>A0ABP8EF47</accession>